<dbReference type="EMBL" id="JACAZI010000003">
    <property type="protein sequence ID" value="KAF7365679.1"/>
    <property type="molecule type" value="Genomic_DNA"/>
</dbReference>
<organism evidence="3 4">
    <name type="scientific">Mycena venus</name>
    <dbReference type="NCBI Taxonomy" id="2733690"/>
    <lineage>
        <taxon>Eukaryota</taxon>
        <taxon>Fungi</taxon>
        <taxon>Dikarya</taxon>
        <taxon>Basidiomycota</taxon>
        <taxon>Agaricomycotina</taxon>
        <taxon>Agaricomycetes</taxon>
        <taxon>Agaricomycetidae</taxon>
        <taxon>Agaricales</taxon>
        <taxon>Marasmiineae</taxon>
        <taxon>Mycenaceae</taxon>
        <taxon>Mycena</taxon>
    </lineage>
</organism>
<evidence type="ECO:0000259" key="2">
    <source>
        <dbReference type="Pfam" id="PF20152"/>
    </source>
</evidence>
<dbReference type="InterPro" id="IPR045339">
    <property type="entry name" value="DUF6534"/>
</dbReference>
<keyword evidence="1" id="KW-1133">Transmembrane helix</keyword>
<proteinExistence type="predicted"/>
<evidence type="ECO:0000313" key="3">
    <source>
        <dbReference type="EMBL" id="KAF7365679.1"/>
    </source>
</evidence>
<dbReference type="OrthoDB" id="2535105at2759"/>
<dbReference type="AlphaFoldDB" id="A0A8H7D807"/>
<reference evidence="3" key="1">
    <citation type="submission" date="2020-05" db="EMBL/GenBank/DDBJ databases">
        <title>Mycena genomes resolve the evolution of fungal bioluminescence.</title>
        <authorList>
            <person name="Tsai I.J."/>
        </authorList>
    </citation>
    <scope>NUCLEOTIDE SEQUENCE</scope>
    <source>
        <strain evidence="3">CCC161011</strain>
    </source>
</reference>
<accession>A0A8H7D807</accession>
<feature type="transmembrane region" description="Helical" evidence="1">
    <location>
        <begin position="122"/>
        <end position="145"/>
    </location>
</feature>
<dbReference type="PANTHER" id="PTHR40465:SF1">
    <property type="entry name" value="DUF6534 DOMAIN-CONTAINING PROTEIN"/>
    <property type="match status" value="1"/>
</dbReference>
<dbReference type="Pfam" id="PF20152">
    <property type="entry name" value="DUF6534"/>
    <property type="match status" value="1"/>
</dbReference>
<keyword evidence="4" id="KW-1185">Reference proteome</keyword>
<evidence type="ECO:0000256" key="1">
    <source>
        <dbReference type="SAM" id="Phobius"/>
    </source>
</evidence>
<feature type="transmembrane region" description="Helical" evidence="1">
    <location>
        <begin position="92"/>
        <end position="110"/>
    </location>
</feature>
<keyword evidence="1" id="KW-0812">Transmembrane</keyword>
<dbReference type="Proteomes" id="UP000620124">
    <property type="component" value="Unassembled WGS sequence"/>
</dbReference>
<protein>
    <recommendedName>
        <fullName evidence="2">DUF6534 domain-containing protein</fullName>
    </recommendedName>
</protein>
<comment type="caution">
    <text evidence="3">The sequence shown here is derived from an EMBL/GenBank/DDBJ whole genome shotgun (WGS) entry which is preliminary data.</text>
</comment>
<sequence length="264" mass="29114">MTFVVAFNANTTLGAYEIGVLVSYVLLGVTAAQTYIYYSRFPDDGFKIKALVAFVCICEVAHAICLGHTGYIVTISDYGHPESVFGAVPRSLPAAIFLSAVIGATVQGFFSFRIYRLSKHPCIPILCWIMSFMRVVLAAVISVGLLHEASVERYEVQWKWPLTALWTVSAINDLTITATLVAILVGERNPAHKRTAPIVDKLIVWTIETGMLTSVLSIVALACFVAMKDNFIWVAFFRSERQNHFQLAPREFELPGDATRDGSG</sequence>
<feature type="transmembrane region" description="Helical" evidence="1">
    <location>
        <begin position="165"/>
        <end position="186"/>
    </location>
</feature>
<feature type="transmembrane region" description="Helical" evidence="1">
    <location>
        <begin position="202"/>
        <end position="227"/>
    </location>
</feature>
<gene>
    <name evidence="3" type="ORF">MVEN_00441600</name>
</gene>
<evidence type="ECO:0000313" key="4">
    <source>
        <dbReference type="Proteomes" id="UP000620124"/>
    </source>
</evidence>
<dbReference type="PANTHER" id="PTHR40465">
    <property type="entry name" value="CHROMOSOME 1, WHOLE GENOME SHOTGUN SEQUENCE"/>
    <property type="match status" value="1"/>
</dbReference>
<feature type="transmembrane region" description="Helical" evidence="1">
    <location>
        <begin position="50"/>
        <end position="72"/>
    </location>
</feature>
<keyword evidence="1" id="KW-0472">Membrane</keyword>
<name>A0A8H7D807_9AGAR</name>
<feature type="transmembrane region" description="Helical" evidence="1">
    <location>
        <begin position="18"/>
        <end position="38"/>
    </location>
</feature>
<feature type="domain" description="DUF6534" evidence="2">
    <location>
        <begin position="169"/>
        <end position="237"/>
    </location>
</feature>